<accession>A0A4U0Q831</accession>
<sequence length="362" mass="39083">MCWLRNSPPAVQTPGNAGKRRGMFSAAGPSTATVETAMTALAAPPRKLVIGPQLGQDAIERIRLLAPDTHVVRTDRLRPDPDLASADAVWFGQGEVDGEQLLEIAPGLRWLQTFGAGVERWLTPRFVESDVVLTNTSGIHGIQIAEHVLALMLAFARGLPRLVQSQRHQALHHPRLDQFELAGQTLVIVGFGRIGQALALRAAALGLTVIGVKRHNAPPPEGVTAIVGSEDVDRALALADHVVAALPLTANTRHFFDERRFAQFKRGAYFYNVGRGGSVDHAALLGALTHGRLAGAGLDVTDPEPLPPHHPLRRSEKVILTVHTAGASPRYFDRALAVALDNLKRLRQGRPLVNVVDKRAGY</sequence>
<dbReference type="SUPFAM" id="SSF51735">
    <property type="entry name" value="NAD(P)-binding Rossmann-fold domains"/>
    <property type="match status" value="1"/>
</dbReference>
<dbReference type="GO" id="GO:0051287">
    <property type="term" value="F:NAD binding"/>
    <property type="evidence" value="ECO:0007669"/>
    <property type="project" value="InterPro"/>
</dbReference>
<protein>
    <submittedName>
        <fullName evidence="7">D-2-hydroxyacid dehydrogenase</fullName>
    </submittedName>
</protein>
<dbReference type="PANTHER" id="PTHR43333:SF1">
    <property type="entry name" value="D-ISOMER SPECIFIC 2-HYDROXYACID DEHYDROGENASE NAD-BINDING DOMAIN-CONTAINING PROTEIN"/>
    <property type="match status" value="1"/>
</dbReference>
<dbReference type="AlphaFoldDB" id="A0A4U0Q831"/>
<dbReference type="PANTHER" id="PTHR43333">
    <property type="entry name" value="2-HACID_DH_C DOMAIN-CONTAINING PROTEIN"/>
    <property type="match status" value="1"/>
</dbReference>
<dbReference type="InterPro" id="IPR006139">
    <property type="entry name" value="D-isomer_2_OHA_DH_cat_dom"/>
</dbReference>
<evidence type="ECO:0000313" key="7">
    <source>
        <dbReference type="EMBL" id="TJZ77335.1"/>
    </source>
</evidence>
<dbReference type="SUPFAM" id="SSF52283">
    <property type="entry name" value="Formate/glycerate dehydrogenase catalytic domain-like"/>
    <property type="match status" value="1"/>
</dbReference>
<dbReference type="EMBL" id="SUMF01000002">
    <property type="protein sequence ID" value="TJZ77335.1"/>
    <property type="molecule type" value="Genomic_DNA"/>
</dbReference>
<dbReference type="Gene3D" id="3.40.50.720">
    <property type="entry name" value="NAD(P)-binding Rossmann-like Domain"/>
    <property type="match status" value="2"/>
</dbReference>
<dbReference type="Proteomes" id="UP000310016">
    <property type="component" value="Unassembled WGS sequence"/>
</dbReference>
<dbReference type="GO" id="GO:0016616">
    <property type="term" value="F:oxidoreductase activity, acting on the CH-OH group of donors, NAD or NADP as acceptor"/>
    <property type="evidence" value="ECO:0007669"/>
    <property type="project" value="InterPro"/>
</dbReference>
<gene>
    <name evidence="7" type="ORF">FAZ21_03055</name>
</gene>
<organism evidence="7 8">
    <name type="scientific">Chitiniphilus eburneus</name>
    <dbReference type="NCBI Taxonomy" id="2571148"/>
    <lineage>
        <taxon>Bacteria</taxon>
        <taxon>Pseudomonadati</taxon>
        <taxon>Pseudomonadota</taxon>
        <taxon>Betaproteobacteria</taxon>
        <taxon>Neisseriales</taxon>
        <taxon>Chitinibacteraceae</taxon>
        <taxon>Chitiniphilus</taxon>
    </lineage>
</organism>
<feature type="region of interest" description="Disordered" evidence="4">
    <location>
        <begin position="1"/>
        <end position="25"/>
    </location>
</feature>
<feature type="domain" description="D-isomer specific 2-hydroxyacid dehydrogenase catalytic" evidence="5">
    <location>
        <begin position="85"/>
        <end position="356"/>
    </location>
</feature>
<comment type="caution">
    <text evidence="7">The sequence shown here is derived from an EMBL/GenBank/DDBJ whole genome shotgun (WGS) entry which is preliminary data.</text>
</comment>
<reference evidence="7 8" key="1">
    <citation type="submission" date="2019-04" db="EMBL/GenBank/DDBJ databases">
        <title>Chitiniphilus eburnea sp. nov., a novel chitinolytic bacterium isolated from aquaculture sludge.</title>
        <authorList>
            <person name="Sheng M."/>
        </authorList>
    </citation>
    <scope>NUCLEOTIDE SEQUENCE [LARGE SCALE GENOMIC DNA]</scope>
    <source>
        <strain evidence="7 8">HX-2-15</strain>
    </source>
</reference>
<keyword evidence="2" id="KW-0520">NAD</keyword>
<dbReference type="OrthoDB" id="9787219at2"/>
<proteinExistence type="inferred from homology"/>
<keyword evidence="1 3" id="KW-0560">Oxidoreductase</keyword>
<feature type="domain" description="D-isomer specific 2-hydroxyacid dehydrogenase NAD-binding" evidence="6">
    <location>
        <begin position="149"/>
        <end position="325"/>
    </location>
</feature>
<evidence type="ECO:0000259" key="6">
    <source>
        <dbReference type="Pfam" id="PF02826"/>
    </source>
</evidence>
<dbReference type="Pfam" id="PF00389">
    <property type="entry name" value="2-Hacid_dh"/>
    <property type="match status" value="1"/>
</dbReference>
<name>A0A4U0Q831_9NEIS</name>
<dbReference type="InterPro" id="IPR036291">
    <property type="entry name" value="NAD(P)-bd_dom_sf"/>
</dbReference>
<keyword evidence="8" id="KW-1185">Reference proteome</keyword>
<dbReference type="InterPro" id="IPR006140">
    <property type="entry name" value="D-isomer_DH_NAD-bd"/>
</dbReference>
<dbReference type="Pfam" id="PF02826">
    <property type="entry name" value="2-Hacid_dh_C"/>
    <property type="match status" value="1"/>
</dbReference>
<evidence type="ECO:0000256" key="4">
    <source>
        <dbReference type="SAM" id="MobiDB-lite"/>
    </source>
</evidence>
<dbReference type="CDD" id="cd05300">
    <property type="entry name" value="2-Hacid_dh_1"/>
    <property type="match status" value="1"/>
</dbReference>
<evidence type="ECO:0000256" key="1">
    <source>
        <dbReference type="ARBA" id="ARBA00023002"/>
    </source>
</evidence>
<evidence type="ECO:0000259" key="5">
    <source>
        <dbReference type="Pfam" id="PF00389"/>
    </source>
</evidence>
<comment type="similarity">
    <text evidence="3">Belongs to the D-isomer specific 2-hydroxyacid dehydrogenase family.</text>
</comment>
<evidence type="ECO:0000313" key="8">
    <source>
        <dbReference type="Proteomes" id="UP000310016"/>
    </source>
</evidence>
<evidence type="ECO:0000256" key="2">
    <source>
        <dbReference type="ARBA" id="ARBA00023027"/>
    </source>
</evidence>
<evidence type="ECO:0000256" key="3">
    <source>
        <dbReference type="RuleBase" id="RU003719"/>
    </source>
</evidence>